<evidence type="ECO:0000256" key="3">
    <source>
        <dbReference type="ARBA" id="ARBA00022840"/>
    </source>
</evidence>
<dbReference type="OrthoDB" id="9808609at2"/>
<reference evidence="7" key="1">
    <citation type="journal article" date="2019" name="Genome Announc.">
        <title>Draft Genome Sequence of Pseudoalteromonas piscicida Strain 36Y ROTHPW, an Hypersaline Seawater Isolate from the South Coast of Sonora, Mexico.</title>
        <authorList>
            <person name="Sanchez-Diaz R."/>
            <person name="Molina-Garza Z.J."/>
            <person name="Cruz-Suarez L.E."/>
            <person name="Selvin J."/>
            <person name="Kiran G.S."/>
            <person name="Ibarra-Gamez J.C."/>
            <person name="Gomez-Gil B."/>
            <person name="Galaviz-Silva L."/>
        </authorList>
    </citation>
    <scope>NUCLEOTIDE SEQUENCE [LARGE SCALE GENOMIC DNA]</scope>
    <source>
        <strain evidence="7">36Y_RITHPW</strain>
    </source>
</reference>
<keyword evidence="1" id="KW-0677">Repeat</keyword>
<protein>
    <submittedName>
        <fullName evidence="6">ABC transporter</fullName>
    </submittedName>
</protein>
<evidence type="ECO:0000313" key="6">
    <source>
        <dbReference type="EMBL" id="PCK31124.1"/>
    </source>
</evidence>
<dbReference type="GO" id="GO:0005524">
    <property type="term" value="F:ATP binding"/>
    <property type="evidence" value="ECO:0007669"/>
    <property type="project" value="UniProtKB-KW"/>
</dbReference>
<keyword evidence="3" id="KW-0067">ATP-binding</keyword>
<dbReference type="AlphaFoldDB" id="A0A2A5JNR8"/>
<comment type="caution">
    <text evidence="6">The sequence shown here is derived from an EMBL/GenBank/DDBJ whole genome shotgun (WGS) entry which is preliminary data.</text>
</comment>
<dbReference type="PANTHER" id="PTHR19211:SF6">
    <property type="entry name" value="BLL7188 PROTEIN"/>
    <property type="match status" value="1"/>
</dbReference>
<dbReference type="PANTHER" id="PTHR19211">
    <property type="entry name" value="ATP-BINDING TRANSPORT PROTEIN-RELATED"/>
    <property type="match status" value="1"/>
</dbReference>
<proteinExistence type="predicted"/>
<evidence type="ECO:0000259" key="5">
    <source>
        <dbReference type="PROSITE" id="PS50893"/>
    </source>
</evidence>
<keyword evidence="7" id="KW-1185">Reference proteome</keyword>
<dbReference type="InterPro" id="IPR017871">
    <property type="entry name" value="ABC_transporter-like_CS"/>
</dbReference>
<accession>A0A2A5JNR8</accession>
<dbReference type="Pfam" id="PF00005">
    <property type="entry name" value="ABC_tran"/>
    <property type="match status" value="2"/>
</dbReference>
<dbReference type="InterPro" id="IPR027417">
    <property type="entry name" value="P-loop_NTPase"/>
</dbReference>
<evidence type="ECO:0000256" key="2">
    <source>
        <dbReference type="ARBA" id="ARBA00022741"/>
    </source>
</evidence>
<dbReference type="PROSITE" id="PS50893">
    <property type="entry name" value="ABC_TRANSPORTER_2"/>
    <property type="match status" value="1"/>
</dbReference>
<feature type="domain" description="ABC transporter" evidence="5">
    <location>
        <begin position="4"/>
        <end position="231"/>
    </location>
</feature>
<evidence type="ECO:0000313" key="7">
    <source>
        <dbReference type="Proteomes" id="UP000228621"/>
    </source>
</evidence>
<gene>
    <name evidence="6" type="ORF">CEX98_13775</name>
</gene>
<dbReference type="PROSITE" id="PS00211">
    <property type="entry name" value="ABC_TRANSPORTER_1"/>
    <property type="match status" value="1"/>
</dbReference>
<feature type="region of interest" description="Disordered" evidence="4">
    <location>
        <begin position="248"/>
        <end position="273"/>
    </location>
</feature>
<dbReference type="InterPro" id="IPR003439">
    <property type="entry name" value="ABC_transporter-like_ATP-bd"/>
</dbReference>
<dbReference type="InterPro" id="IPR003593">
    <property type="entry name" value="AAA+_ATPase"/>
</dbReference>
<organism evidence="6 7">
    <name type="scientific">Pseudoalteromonas piscicida</name>
    <dbReference type="NCBI Taxonomy" id="43662"/>
    <lineage>
        <taxon>Bacteria</taxon>
        <taxon>Pseudomonadati</taxon>
        <taxon>Pseudomonadota</taxon>
        <taxon>Gammaproteobacteria</taxon>
        <taxon>Alteromonadales</taxon>
        <taxon>Pseudoalteromonadaceae</taxon>
        <taxon>Pseudoalteromonas</taxon>
    </lineage>
</organism>
<evidence type="ECO:0000256" key="4">
    <source>
        <dbReference type="SAM" id="MobiDB-lite"/>
    </source>
</evidence>
<sequence length="509" mass="56419">MPRIQLTHAGLTLANGQPLFSGVDLTIEQQFIAITGPNGAGKSHLLKALSGTQPLTTGERHAQGPLFYLPQDAGSRFKTIAEMLGLSEKLAALYRAQQGVASEADFVLIDDDWLLESRWQAQLSPLSLTLATPFTAQSPGERMRAYLQVLLSQPAILLVDEPSNHMDHHNRLWLAKQLKAHHPGAVVVTHDPVLLEAADHIVHLKRTELSHHSLGFDAFREVLAQQQAQQKQQHLINRAEQKALKQALVSANMQHQRQESKGKAQVRSGSQSKLVADFKSDRGARRLANQAKKLLQAQENTKQNSVYYKEEKCQFHFTPSNLNKEKITLCDAILAFAQPQPLNLSTDTTQRIRVIGKNGAGKSTLLKTIAGKLSLQQGNIQRPSTCIYLDQHCSWFNPNDTLIEIAERLLHKPKNEIMTSFASIGIRASQVTLPIAQLSGGEKMKAAIVIAIQLQGFLLLDEPDNHLDLETQQELATLLNQLPSGFMLVSHNAFFCAQLNNIKALRLLE</sequence>
<name>A0A2A5JNR8_PSEO7</name>
<dbReference type="RefSeq" id="WP_099642641.1">
    <property type="nucleotide sequence ID" value="NZ_NKHF01000062.1"/>
</dbReference>
<dbReference type="GO" id="GO:0016887">
    <property type="term" value="F:ATP hydrolysis activity"/>
    <property type="evidence" value="ECO:0007669"/>
    <property type="project" value="InterPro"/>
</dbReference>
<evidence type="ECO:0000256" key="1">
    <source>
        <dbReference type="ARBA" id="ARBA00022737"/>
    </source>
</evidence>
<dbReference type="SMART" id="SM00382">
    <property type="entry name" value="AAA"/>
    <property type="match status" value="2"/>
</dbReference>
<dbReference type="SUPFAM" id="SSF52540">
    <property type="entry name" value="P-loop containing nucleoside triphosphate hydrolases"/>
    <property type="match status" value="2"/>
</dbReference>
<dbReference type="InterPro" id="IPR050611">
    <property type="entry name" value="ABCF"/>
</dbReference>
<dbReference type="Proteomes" id="UP000228621">
    <property type="component" value="Unassembled WGS sequence"/>
</dbReference>
<keyword evidence="2" id="KW-0547">Nucleotide-binding</keyword>
<dbReference type="Gene3D" id="3.40.50.300">
    <property type="entry name" value="P-loop containing nucleotide triphosphate hydrolases"/>
    <property type="match status" value="2"/>
</dbReference>
<dbReference type="EMBL" id="NKHF01000062">
    <property type="protein sequence ID" value="PCK31124.1"/>
    <property type="molecule type" value="Genomic_DNA"/>
</dbReference>